<evidence type="ECO:0000256" key="6">
    <source>
        <dbReference type="ARBA" id="ARBA00023136"/>
    </source>
</evidence>
<gene>
    <name evidence="9" type="ORF">G8E03_04000</name>
</gene>
<evidence type="ECO:0000256" key="7">
    <source>
        <dbReference type="RuleBase" id="RU369079"/>
    </source>
</evidence>
<dbReference type="EMBL" id="CP049811">
    <property type="protein sequence ID" value="QIK39997.1"/>
    <property type="molecule type" value="Genomic_DNA"/>
</dbReference>
<evidence type="ECO:0000256" key="3">
    <source>
        <dbReference type="ARBA" id="ARBA00022475"/>
    </source>
</evidence>
<proteinExistence type="inferred from homology"/>
<evidence type="ECO:0000256" key="1">
    <source>
        <dbReference type="ARBA" id="ARBA00004651"/>
    </source>
</evidence>
<keyword evidence="6 7" id="KW-0472">Membrane</keyword>
<feature type="transmembrane region" description="Helical" evidence="7">
    <location>
        <begin position="84"/>
        <end position="102"/>
    </location>
</feature>
<dbReference type="RefSeq" id="WP_166188922.1">
    <property type="nucleotide sequence ID" value="NZ_CP049811.1"/>
</dbReference>
<keyword evidence="3" id="KW-1003">Cell membrane</keyword>
<keyword evidence="5 7" id="KW-1133">Transmembrane helix</keyword>
<evidence type="ECO:0000313" key="10">
    <source>
        <dbReference type="Proteomes" id="UP000500791"/>
    </source>
</evidence>
<dbReference type="Proteomes" id="UP000500791">
    <property type="component" value="Chromosome"/>
</dbReference>
<sequence length="179" mass="19308">MRSLSMGAALLGGLVLAGIAGMTVISVIGRALAGYGLGPVRGDFELVQIGCAIAVFSFLPWCQIRRGHVTVDLLVERFSPRVQAALRLLGDIALGAVAVLMARQLWAGMIDKFCADPSDPLFGWLWNMTGIAQPYCWVEATYELNLPVWWGYTAGSLGAGLFAVVTLHSVWQSLNEVLR</sequence>
<keyword evidence="7" id="KW-0997">Cell inner membrane</keyword>
<comment type="caution">
    <text evidence="7">Lacks conserved residue(s) required for the propagation of feature annotation.</text>
</comment>
<keyword evidence="10" id="KW-1185">Reference proteome</keyword>
<comment type="function">
    <text evidence="7">Part of the tripartite ATP-independent periplasmic (TRAP) transport system.</text>
</comment>
<keyword evidence="4 7" id="KW-0812">Transmembrane</keyword>
<comment type="subcellular location">
    <subcellularLocation>
        <location evidence="7">Cell inner membrane</location>
        <topology evidence="7">Multi-pass membrane protein</topology>
    </subcellularLocation>
    <subcellularLocation>
        <location evidence="1">Cell membrane</location>
        <topology evidence="1">Multi-pass membrane protein</topology>
    </subcellularLocation>
</comment>
<dbReference type="KEGG" id="mon:G8E03_04000"/>
<keyword evidence="2 7" id="KW-0813">Transport</keyword>
<evidence type="ECO:0000256" key="5">
    <source>
        <dbReference type="ARBA" id="ARBA00022989"/>
    </source>
</evidence>
<evidence type="ECO:0000313" key="9">
    <source>
        <dbReference type="EMBL" id="QIK39997.1"/>
    </source>
</evidence>
<evidence type="ECO:0000256" key="4">
    <source>
        <dbReference type="ARBA" id="ARBA00022692"/>
    </source>
</evidence>
<name>A0A6G7VJM3_9RHOB</name>
<comment type="similarity">
    <text evidence="7">Belongs to the TRAP transporter small permease family.</text>
</comment>
<protein>
    <recommendedName>
        <fullName evidence="7">TRAP transporter small permease protein</fullName>
    </recommendedName>
</protein>
<accession>A0A6G7VJM3</accession>
<evidence type="ECO:0000259" key="8">
    <source>
        <dbReference type="Pfam" id="PF04290"/>
    </source>
</evidence>
<dbReference type="GO" id="GO:0005886">
    <property type="term" value="C:plasma membrane"/>
    <property type="evidence" value="ECO:0007669"/>
    <property type="project" value="UniProtKB-SubCell"/>
</dbReference>
<reference evidence="9 10" key="1">
    <citation type="submission" date="2020-03" db="EMBL/GenBank/DDBJ databases">
        <title>Complete genome sequence of Monaibacterium sp. ALG8 with diverse plasmids.</title>
        <authorList>
            <person name="Sun C."/>
        </authorList>
    </citation>
    <scope>NUCLEOTIDE SEQUENCE [LARGE SCALE GENOMIC DNA]</scope>
    <source>
        <strain evidence="9 10">ALG8</strain>
    </source>
</reference>
<organism evidence="9 10">
    <name type="scientific">Pontivivens nitratireducens</name>
    <dbReference type="NCBI Taxonomy" id="2758038"/>
    <lineage>
        <taxon>Bacteria</taxon>
        <taxon>Pseudomonadati</taxon>
        <taxon>Pseudomonadota</taxon>
        <taxon>Alphaproteobacteria</taxon>
        <taxon>Rhodobacterales</taxon>
        <taxon>Paracoccaceae</taxon>
        <taxon>Pontivivens</taxon>
    </lineage>
</organism>
<dbReference type="AlphaFoldDB" id="A0A6G7VJM3"/>
<feature type="transmembrane region" description="Helical" evidence="7">
    <location>
        <begin position="149"/>
        <end position="171"/>
    </location>
</feature>
<dbReference type="GO" id="GO:0022857">
    <property type="term" value="F:transmembrane transporter activity"/>
    <property type="evidence" value="ECO:0007669"/>
    <property type="project" value="UniProtKB-UniRule"/>
</dbReference>
<feature type="domain" description="Tripartite ATP-independent periplasmic transporters DctQ component" evidence="8">
    <location>
        <begin position="19"/>
        <end position="174"/>
    </location>
</feature>
<feature type="transmembrane region" description="Helical" evidence="7">
    <location>
        <begin position="47"/>
        <end position="64"/>
    </location>
</feature>
<dbReference type="InterPro" id="IPR055348">
    <property type="entry name" value="DctQ"/>
</dbReference>
<dbReference type="Pfam" id="PF04290">
    <property type="entry name" value="DctQ"/>
    <property type="match status" value="1"/>
</dbReference>
<evidence type="ECO:0000256" key="2">
    <source>
        <dbReference type="ARBA" id="ARBA00022448"/>
    </source>
</evidence>
<comment type="subunit">
    <text evidence="7">The complex comprises the extracytoplasmic solute receptor protein and the two transmembrane proteins.</text>
</comment>